<protein>
    <submittedName>
        <fullName evidence="1">Uncharacterized protein</fullName>
    </submittedName>
</protein>
<accession>A0ACC0CB56</accession>
<organism evidence="1 2">
    <name type="scientific">Catharanthus roseus</name>
    <name type="common">Madagascar periwinkle</name>
    <name type="synonym">Vinca rosea</name>
    <dbReference type="NCBI Taxonomy" id="4058"/>
    <lineage>
        <taxon>Eukaryota</taxon>
        <taxon>Viridiplantae</taxon>
        <taxon>Streptophyta</taxon>
        <taxon>Embryophyta</taxon>
        <taxon>Tracheophyta</taxon>
        <taxon>Spermatophyta</taxon>
        <taxon>Magnoliopsida</taxon>
        <taxon>eudicotyledons</taxon>
        <taxon>Gunneridae</taxon>
        <taxon>Pentapetalae</taxon>
        <taxon>asterids</taxon>
        <taxon>lamiids</taxon>
        <taxon>Gentianales</taxon>
        <taxon>Apocynaceae</taxon>
        <taxon>Rauvolfioideae</taxon>
        <taxon>Vinceae</taxon>
        <taxon>Catharanthinae</taxon>
        <taxon>Catharanthus</taxon>
    </lineage>
</organism>
<sequence>MSSGINIPSPSGEAVPHCDFRHCLEAQGNKRRRRRRRNNCQVVGLEKERKPPKERMRMESIEGLATNHKIYNIQQLRLCLRQGQQGLDTSGQGGSATGTQHCPFSFDKKITRTDIRASSSKSDDDESEDDES</sequence>
<name>A0ACC0CB56_CATRO</name>
<gene>
    <name evidence="1" type="ORF">M9H77_03388</name>
</gene>
<evidence type="ECO:0000313" key="1">
    <source>
        <dbReference type="EMBL" id="KAI5682160.1"/>
    </source>
</evidence>
<reference evidence="2" key="1">
    <citation type="journal article" date="2023" name="Nat. Plants">
        <title>Single-cell RNA sequencing provides a high-resolution roadmap for understanding the multicellular compartmentation of specialized metabolism.</title>
        <authorList>
            <person name="Sun S."/>
            <person name="Shen X."/>
            <person name="Li Y."/>
            <person name="Li Y."/>
            <person name="Wang S."/>
            <person name="Li R."/>
            <person name="Zhang H."/>
            <person name="Shen G."/>
            <person name="Guo B."/>
            <person name="Wei J."/>
            <person name="Xu J."/>
            <person name="St-Pierre B."/>
            <person name="Chen S."/>
            <person name="Sun C."/>
        </authorList>
    </citation>
    <scope>NUCLEOTIDE SEQUENCE [LARGE SCALE GENOMIC DNA]</scope>
</reference>
<comment type="caution">
    <text evidence="1">The sequence shown here is derived from an EMBL/GenBank/DDBJ whole genome shotgun (WGS) entry which is preliminary data.</text>
</comment>
<evidence type="ECO:0000313" key="2">
    <source>
        <dbReference type="Proteomes" id="UP001060085"/>
    </source>
</evidence>
<dbReference type="Proteomes" id="UP001060085">
    <property type="component" value="Linkage Group LG01"/>
</dbReference>
<proteinExistence type="predicted"/>
<keyword evidence="2" id="KW-1185">Reference proteome</keyword>
<dbReference type="EMBL" id="CM044701">
    <property type="protein sequence ID" value="KAI5682160.1"/>
    <property type="molecule type" value="Genomic_DNA"/>
</dbReference>